<evidence type="ECO:0000313" key="3">
    <source>
        <dbReference type="Proteomes" id="UP000183015"/>
    </source>
</evidence>
<gene>
    <name evidence="2" type="ORF">SAMN05414137_11195</name>
</gene>
<sequence>MADSGDIDGLHSCSVGGADRLDAEGEIAVARLAMDSGELAHAAAHLANAIATLPTLPEAHEALGELAARAGGADEALALFPMERPYIGAVAARANLLAACGRWDQAVRLLAEVVATEPGRPWSEVAWLSRADLAELVDPKVLAQAVGRIVGSGLPDPFPEVLCTSLRPFYAAVRSVTAAHPRQAMLLSMASGLARRYGDHEESIAWARAAVAVEPSHMGAVMLGYALRAAGRPDEAIAVWTDELSRDPADLSLHVDVAELYAATGRPELGLPWAEKAVAADASDPLVVPALFGIRFSVDQDPAHLLALADHLREHPDHGYASTVLAQHSSGRPWLAGVSPAREATTNALRQFLRSPDIGPDHRLSVVTSAVEAPSSALTLLQAFPNAELEFRSIPRPDPRQPLSPVTTRIWRYRGSVAEPAVPAPSAQAQEAVRAVAEYAWPSLPAAYDHAVRLATVPPADLLGVLAHPPLPREDDQGRVLAANAPDLWVRAVQTFACLGIAHHGTDGPWPESERRQILTDLLMGPEDWVTEAAGLALVAVAWSDPATREDVGHLLVERLLGAAKAFETRPVEVLPTLCALVAACPWLDTTFLDLAATVADAVRRSEEQPESSANPANPEEPEEPEEPEASEAPVPRESEVPKRWSLFRRSRR</sequence>
<dbReference type="EMBL" id="FOAZ01000011">
    <property type="protein sequence ID" value="SEL66280.1"/>
    <property type="molecule type" value="Genomic_DNA"/>
</dbReference>
<evidence type="ECO:0000256" key="1">
    <source>
        <dbReference type="SAM" id="MobiDB-lite"/>
    </source>
</evidence>
<dbReference type="AlphaFoldDB" id="A0A1H7S118"/>
<feature type="compositionally biased region" description="Acidic residues" evidence="1">
    <location>
        <begin position="620"/>
        <end position="630"/>
    </location>
</feature>
<dbReference type="STRING" id="235985.SAMN05414137_11195"/>
<name>A0A1H7S118_STRJI</name>
<accession>A0A1H7S118</accession>
<dbReference type="Gene3D" id="1.25.40.10">
    <property type="entry name" value="Tetratricopeptide repeat domain"/>
    <property type="match status" value="2"/>
</dbReference>
<proteinExistence type="predicted"/>
<dbReference type="RefSeq" id="WP_052438775.1">
    <property type="nucleotide sequence ID" value="NZ_BBPN01000015.1"/>
</dbReference>
<protein>
    <submittedName>
        <fullName evidence="2">Tetratricopeptide repeat-containing protein</fullName>
    </submittedName>
</protein>
<keyword evidence="3" id="KW-1185">Reference proteome</keyword>
<dbReference type="OrthoDB" id="2493140at2"/>
<dbReference type="SUPFAM" id="SSF48452">
    <property type="entry name" value="TPR-like"/>
    <property type="match status" value="2"/>
</dbReference>
<dbReference type="eggNOG" id="COG0457">
    <property type="taxonomic scope" value="Bacteria"/>
</dbReference>
<dbReference type="InterPro" id="IPR011990">
    <property type="entry name" value="TPR-like_helical_dom_sf"/>
</dbReference>
<evidence type="ECO:0000313" key="2">
    <source>
        <dbReference type="EMBL" id="SEL66280.1"/>
    </source>
</evidence>
<organism evidence="2 3">
    <name type="scientific">Streptacidiphilus jiangxiensis</name>
    <dbReference type="NCBI Taxonomy" id="235985"/>
    <lineage>
        <taxon>Bacteria</taxon>
        <taxon>Bacillati</taxon>
        <taxon>Actinomycetota</taxon>
        <taxon>Actinomycetes</taxon>
        <taxon>Kitasatosporales</taxon>
        <taxon>Streptomycetaceae</taxon>
        <taxon>Streptacidiphilus</taxon>
    </lineage>
</organism>
<feature type="region of interest" description="Disordered" evidence="1">
    <location>
        <begin position="604"/>
        <end position="640"/>
    </location>
</feature>
<dbReference type="Proteomes" id="UP000183015">
    <property type="component" value="Unassembled WGS sequence"/>
</dbReference>
<reference evidence="3" key="1">
    <citation type="submission" date="2016-10" db="EMBL/GenBank/DDBJ databases">
        <authorList>
            <person name="Varghese N."/>
        </authorList>
    </citation>
    <scope>NUCLEOTIDE SEQUENCE [LARGE SCALE GENOMIC DNA]</scope>
    <source>
        <strain evidence="3">DSM 45096 / BCRC 16803 / CGMCC 4.1857 / CIP 109030 / JCM 12277 / KCTC 19219 / NBRC 100920 / 33214</strain>
    </source>
</reference>